<comment type="caution">
    <text evidence="2">The sequence shown here is derived from an EMBL/GenBank/DDBJ whole genome shotgun (WGS) entry which is preliminary data.</text>
</comment>
<dbReference type="RefSeq" id="WP_018384897.1">
    <property type="nucleotide sequence ID" value="NZ_LLZU01000016.1"/>
</dbReference>
<evidence type="ECO:0000313" key="3">
    <source>
        <dbReference type="Proteomes" id="UP000050867"/>
    </source>
</evidence>
<dbReference type="InterPro" id="IPR036852">
    <property type="entry name" value="Peptidase_S8/S53_dom_sf"/>
</dbReference>
<keyword evidence="3" id="KW-1185">Reference proteome</keyword>
<evidence type="ECO:0000256" key="1">
    <source>
        <dbReference type="SAM" id="MobiDB-lite"/>
    </source>
</evidence>
<accession>A0A0T6LSG3</accession>
<gene>
    <name evidence="2" type="ORF">AQ490_21925</name>
</gene>
<dbReference type="GO" id="GO:0004252">
    <property type="term" value="F:serine-type endopeptidase activity"/>
    <property type="evidence" value="ECO:0007669"/>
    <property type="project" value="InterPro"/>
</dbReference>
<protein>
    <submittedName>
        <fullName evidence="2">Uncharacterized protein</fullName>
    </submittedName>
</protein>
<sequence length="414" mass="42616">MRSRQEEQTRPGRRLRRTVAVAAVSLVTVLTALATPGSANSPRGAATAPQGSDGATTRPACPRDTGEALCLLSVVTDDDGTSVGPNTVGGGLTAAELQDAYNLRSDWLGGGQTIAVVVPYDNTSAAFDLAAYREGSGLSECGAERGCFRKVNQRGGETLPPANPNWQAHGAVGLQMASAACPNCDLLLVEADDETPQSMAAAVDQAVDQGADAVTVMWAYYEFEGQSAYAKSFDHPGVAITAQAGQGFNTDGRQLMPSAYNSVVAVGATELFADPGSARGWAERAWSSTGSGCSLYEKKASWQRKDACGDRRTVADVAAVGAYSTPVRIYSSNLGGWSNVVGTPVSSSFVAGVYGLAGTDTTTPAAQRPYKNAQYLFDITAGANGACGGDKLCTATRGYDGPSGMGTPNGTGAF</sequence>
<dbReference type="Proteomes" id="UP000050867">
    <property type="component" value="Unassembled WGS sequence"/>
</dbReference>
<name>A0A0T6LSG3_WENVI</name>
<dbReference type="STRING" id="76728.AQ490_21925"/>
<dbReference type="AlphaFoldDB" id="A0A0T6LSG3"/>
<dbReference type="eggNOG" id="COG4934">
    <property type="taxonomic scope" value="Bacteria"/>
</dbReference>
<dbReference type="Gene3D" id="3.40.50.200">
    <property type="entry name" value="Peptidase S8/S53 domain"/>
    <property type="match status" value="1"/>
</dbReference>
<reference evidence="2 3" key="1">
    <citation type="submission" date="2015-10" db="EMBL/GenBank/DDBJ databases">
        <title>Draft genome sequence of pyrrolomycin-producing Streptomyces vitaminophilus.</title>
        <authorList>
            <person name="Graham D.E."/>
            <person name="Mahan K.M."/>
            <person name="Klingeman D.M."/>
            <person name="Hettich R.L."/>
            <person name="Parry R.J."/>
        </authorList>
    </citation>
    <scope>NUCLEOTIDE SEQUENCE [LARGE SCALE GENOMIC DNA]</scope>
    <source>
        <strain evidence="2 3">ATCC 31673</strain>
    </source>
</reference>
<dbReference type="SUPFAM" id="SSF52743">
    <property type="entry name" value="Subtilisin-like"/>
    <property type="match status" value="1"/>
</dbReference>
<evidence type="ECO:0000313" key="2">
    <source>
        <dbReference type="EMBL" id="KRV48981.1"/>
    </source>
</evidence>
<feature type="region of interest" description="Disordered" evidence="1">
    <location>
        <begin position="36"/>
        <end position="60"/>
    </location>
</feature>
<dbReference type="OrthoDB" id="151889at2"/>
<proteinExistence type="predicted"/>
<organism evidence="2 3">
    <name type="scientific">Wenjunlia vitaminophila</name>
    <name type="common">Streptomyces vitaminophilus</name>
    <dbReference type="NCBI Taxonomy" id="76728"/>
    <lineage>
        <taxon>Bacteria</taxon>
        <taxon>Bacillati</taxon>
        <taxon>Actinomycetota</taxon>
        <taxon>Actinomycetes</taxon>
        <taxon>Kitasatosporales</taxon>
        <taxon>Streptomycetaceae</taxon>
        <taxon>Wenjunlia</taxon>
    </lineage>
</organism>
<dbReference type="EMBL" id="LLZU01000016">
    <property type="protein sequence ID" value="KRV48981.1"/>
    <property type="molecule type" value="Genomic_DNA"/>
</dbReference>
<dbReference type="GO" id="GO:0006508">
    <property type="term" value="P:proteolysis"/>
    <property type="evidence" value="ECO:0007669"/>
    <property type="project" value="InterPro"/>
</dbReference>